<accession>A0ABU2DEF3</accession>
<sequence length="68" mass="7169">MNAATNKKPDAFFKGSRLISRPGAVIQVRELMLTEYGLRAITSASTGIRQGAIEEAGPPSPLRGMAPA</sequence>
<keyword evidence="2" id="KW-1185">Reference proteome</keyword>
<reference evidence="2" key="1">
    <citation type="submission" date="2023-07" db="EMBL/GenBank/DDBJ databases">
        <title>Glyphosate-induced phosphonatase operons in soil bacteria of genus Achromobacter.</title>
        <authorList>
            <person name="Epiktetov D.O."/>
            <person name="Sviridov A.V."/>
            <person name="Tarlachkov S.V."/>
            <person name="Shushkova T.V."/>
            <person name="Toropygin I.Y."/>
            <person name="Leontievsky A."/>
        </authorList>
    </citation>
    <scope>NUCLEOTIDE SEQUENCE [LARGE SCALE GENOMIC DNA]</scope>
    <source>
        <strain evidence="2">Kg 16</strain>
    </source>
</reference>
<dbReference type="EMBL" id="JAVKVN010000005">
    <property type="protein sequence ID" value="MDR7946402.1"/>
    <property type="molecule type" value="Genomic_DNA"/>
</dbReference>
<evidence type="ECO:0000313" key="2">
    <source>
        <dbReference type="Proteomes" id="UP001264156"/>
    </source>
</evidence>
<gene>
    <name evidence="1" type="ORF">RIU57_14885</name>
</gene>
<dbReference type="GeneID" id="84694672"/>
<proteinExistence type="predicted"/>
<protein>
    <submittedName>
        <fullName evidence="1">Sulfatase</fullName>
    </submittedName>
</protein>
<name>A0ABU2DEF3_ACHAE</name>
<organism evidence="1 2">
    <name type="scientific">Achromobacter aegrifaciens</name>
    <dbReference type="NCBI Taxonomy" id="1287736"/>
    <lineage>
        <taxon>Bacteria</taxon>
        <taxon>Pseudomonadati</taxon>
        <taxon>Pseudomonadota</taxon>
        <taxon>Betaproteobacteria</taxon>
        <taxon>Burkholderiales</taxon>
        <taxon>Alcaligenaceae</taxon>
        <taxon>Achromobacter</taxon>
    </lineage>
</organism>
<dbReference type="Proteomes" id="UP001264156">
    <property type="component" value="Unassembled WGS sequence"/>
</dbReference>
<dbReference type="RefSeq" id="WP_082401081.1">
    <property type="nucleotide sequence ID" value="NZ_CADIJY010000001.1"/>
</dbReference>
<evidence type="ECO:0000313" key="1">
    <source>
        <dbReference type="EMBL" id="MDR7946402.1"/>
    </source>
</evidence>
<comment type="caution">
    <text evidence="1">The sequence shown here is derived from an EMBL/GenBank/DDBJ whole genome shotgun (WGS) entry which is preliminary data.</text>
</comment>